<name>A0A3S9NZB4_9BACT</name>
<accession>A0A3S9NZB4</accession>
<evidence type="ECO:0000313" key="2">
    <source>
        <dbReference type="Proteomes" id="UP000267268"/>
    </source>
</evidence>
<dbReference type="AlphaFoldDB" id="A0A3S9NZB4"/>
<reference evidence="1 2" key="1">
    <citation type="submission" date="2018-12" db="EMBL/GenBank/DDBJ databases">
        <title>Flammeovirga pectinis sp. nov., isolated from the gut of the Korean scallop, Patinopecten yessoensis.</title>
        <authorList>
            <person name="Bae J.-W."/>
            <person name="Jeong Y.-S."/>
            <person name="Kang W."/>
        </authorList>
    </citation>
    <scope>NUCLEOTIDE SEQUENCE [LARGE SCALE GENOMIC DNA]</scope>
    <source>
        <strain evidence="1 2">L12M1</strain>
    </source>
</reference>
<proteinExistence type="predicted"/>
<gene>
    <name evidence="1" type="ORF">EI427_03265</name>
</gene>
<organism evidence="1 2">
    <name type="scientific">Flammeovirga pectinis</name>
    <dbReference type="NCBI Taxonomy" id="2494373"/>
    <lineage>
        <taxon>Bacteria</taxon>
        <taxon>Pseudomonadati</taxon>
        <taxon>Bacteroidota</taxon>
        <taxon>Cytophagia</taxon>
        <taxon>Cytophagales</taxon>
        <taxon>Flammeovirgaceae</taxon>
        <taxon>Flammeovirga</taxon>
    </lineage>
</organism>
<dbReference type="Proteomes" id="UP000267268">
    <property type="component" value="Chromosome 1"/>
</dbReference>
<dbReference type="Gene3D" id="3.40.30.10">
    <property type="entry name" value="Glutaredoxin"/>
    <property type="match status" value="1"/>
</dbReference>
<dbReference type="RefSeq" id="WP_126611579.1">
    <property type="nucleotide sequence ID" value="NZ_CP034562.1"/>
</dbReference>
<dbReference type="KEGG" id="fll:EI427_03265"/>
<sequence length="398" mass="45647">MTKQSILLSCILLIGNSIYGQGIVFSDINWNKAIENAKLSDKNIYVNIVSEWCTSCGELKESVFKDDHVSEFYNGHFINLTVDANSNLGRQFIQDYGIRSFPAHVYFYSDGRAVHMAYGKVPPNVFNEIGEAALNPAKQLFVLENKFKSGRDLSVDEYLNYCLATINIRKPDYYACEKFVALLNKDALSNQDVITVISQTLYHSSVASNSFKFFIENQLEISSRIDPNELIKIYNQIAKNTLSLAIKNKGQANYEEYLTTIAKYFPKELALQNDFIYAPRYYLSIGEIDKAFMMVDRSFSHVKLIKNSNIIQKCNDWAWYFYENYNNASQLSAALKWVDYGISINTSYDFIDTKAHLYYKLGRMDEAEELATQVLQYYKSIDKDTTNITALLAKVKIN</sequence>
<dbReference type="InterPro" id="IPR036249">
    <property type="entry name" value="Thioredoxin-like_sf"/>
</dbReference>
<dbReference type="SUPFAM" id="SSF52833">
    <property type="entry name" value="Thioredoxin-like"/>
    <property type="match status" value="1"/>
</dbReference>
<evidence type="ECO:0000313" key="1">
    <source>
        <dbReference type="EMBL" id="AZQ61274.1"/>
    </source>
</evidence>
<dbReference type="EMBL" id="CP034562">
    <property type="protein sequence ID" value="AZQ61274.1"/>
    <property type="molecule type" value="Genomic_DNA"/>
</dbReference>
<dbReference type="Pfam" id="PF13899">
    <property type="entry name" value="Thioredoxin_7"/>
    <property type="match status" value="1"/>
</dbReference>
<protein>
    <submittedName>
        <fullName evidence="1">Thioredoxin family protein</fullName>
    </submittedName>
</protein>
<keyword evidence="2" id="KW-1185">Reference proteome</keyword>
<dbReference type="OrthoDB" id="645813at2"/>